<feature type="binding site" evidence="9">
    <location>
        <position position="126"/>
    </location>
    <ligand>
        <name>Mg(2+)</name>
        <dbReference type="ChEBI" id="CHEBI:18420"/>
        <note>catalytic</note>
    </ligand>
</feature>
<keyword evidence="6 9" id="KW-0378">Hydrolase</keyword>
<comment type="subunit">
    <text evidence="9">Homodimer, forms a heterotetramer with a Cas1 homodimer.</text>
</comment>
<evidence type="ECO:0000313" key="10">
    <source>
        <dbReference type="EMBL" id="SMP02529.1"/>
    </source>
</evidence>
<dbReference type="EMBL" id="FXUB01000001">
    <property type="protein sequence ID" value="SMP02529.1"/>
    <property type="molecule type" value="Genomic_DNA"/>
</dbReference>
<protein>
    <recommendedName>
        <fullName evidence="9">CRISPR-associated endoribonuclease Cas2</fullName>
        <ecNumber evidence="9">3.1.-.-</ecNumber>
    </recommendedName>
</protein>
<evidence type="ECO:0000256" key="1">
    <source>
        <dbReference type="ARBA" id="ARBA00001946"/>
    </source>
</evidence>
<dbReference type="InterPro" id="IPR019199">
    <property type="entry name" value="Virulence_VapD/CRISPR_Cas2"/>
</dbReference>
<comment type="function">
    <text evidence="9">CRISPR (clustered regularly interspaced short palindromic repeat), is an adaptive immune system that provides protection against mobile genetic elements (viruses, transposable elements and conjugative plasmids). CRISPR clusters contain sequences complementary to antecedent mobile elements and target invading nucleic acids. CRISPR clusters are transcribed and processed into CRISPR RNA (crRNA). Functions as a ssRNA-specific endoribonuclease. Involved in the integration of spacer DNA into the CRISPR cassette.</text>
</comment>
<dbReference type="SUPFAM" id="SSF143430">
    <property type="entry name" value="TTP0101/SSO1404-like"/>
    <property type="match status" value="2"/>
</dbReference>
<keyword evidence="5 9" id="KW-0255">Endonuclease</keyword>
<keyword evidence="7 9" id="KW-0460">Magnesium</keyword>
<name>A0ABY1N7G9_9BACT</name>
<dbReference type="Gene3D" id="3.30.70.240">
    <property type="match status" value="2"/>
</dbReference>
<dbReference type="PANTHER" id="PTHR34405">
    <property type="entry name" value="CRISPR-ASSOCIATED ENDORIBONUCLEASE CAS2"/>
    <property type="match status" value="1"/>
</dbReference>
<accession>A0ABY1N7G9</accession>
<keyword evidence="3 9" id="KW-0540">Nuclease</keyword>
<dbReference type="Proteomes" id="UP001157911">
    <property type="component" value="Unassembled WGS sequence"/>
</dbReference>
<organism evidence="10 11">
    <name type="scientific">Desulfurobacterium pacificum</name>
    <dbReference type="NCBI Taxonomy" id="240166"/>
    <lineage>
        <taxon>Bacteria</taxon>
        <taxon>Pseudomonadati</taxon>
        <taxon>Aquificota</taxon>
        <taxon>Aquificia</taxon>
        <taxon>Desulfurobacteriales</taxon>
        <taxon>Desulfurobacteriaceae</taxon>
        <taxon>Desulfurobacterium</taxon>
    </lineage>
</organism>
<dbReference type="HAMAP" id="MF_01471">
    <property type="entry name" value="Cas2"/>
    <property type="match status" value="2"/>
</dbReference>
<evidence type="ECO:0000256" key="7">
    <source>
        <dbReference type="ARBA" id="ARBA00022842"/>
    </source>
</evidence>
<dbReference type="PANTHER" id="PTHR34405:SF3">
    <property type="entry name" value="CRISPR-ASSOCIATED ENDORIBONUCLEASE CAS2 3"/>
    <property type="match status" value="1"/>
</dbReference>
<keyword evidence="4 9" id="KW-0479">Metal-binding</keyword>
<evidence type="ECO:0000256" key="3">
    <source>
        <dbReference type="ARBA" id="ARBA00022722"/>
    </source>
</evidence>
<dbReference type="CDD" id="cd09725">
    <property type="entry name" value="Cas2_I_II_III"/>
    <property type="match status" value="2"/>
</dbReference>
<evidence type="ECO:0000256" key="4">
    <source>
        <dbReference type="ARBA" id="ARBA00022723"/>
    </source>
</evidence>
<dbReference type="InterPro" id="IPR021127">
    <property type="entry name" value="CRISPR_associated_Cas2"/>
</dbReference>
<comment type="caution">
    <text evidence="10">The sequence shown here is derived from an EMBL/GenBank/DDBJ whole genome shotgun (WGS) entry which is preliminary data.</text>
</comment>
<keyword evidence="8 9" id="KW-0051">Antiviral defense</keyword>
<evidence type="ECO:0000313" key="11">
    <source>
        <dbReference type="Proteomes" id="UP001157911"/>
    </source>
</evidence>
<comment type="cofactor">
    <cofactor evidence="1 9">
        <name>Mg(2+)</name>
        <dbReference type="ChEBI" id="CHEBI:18420"/>
    </cofactor>
</comment>
<feature type="binding site" evidence="9">
    <location>
        <position position="8"/>
    </location>
    <ligand>
        <name>Mg(2+)</name>
        <dbReference type="ChEBI" id="CHEBI:18420"/>
        <note>catalytic</note>
    </ligand>
</feature>
<reference evidence="10 11" key="1">
    <citation type="submission" date="2017-05" db="EMBL/GenBank/DDBJ databases">
        <authorList>
            <person name="Varghese N."/>
            <person name="Submissions S."/>
        </authorList>
    </citation>
    <scope>NUCLEOTIDE SEQUENCE [LARGE SCALE GENOMIC DNA]</scope>
    <source>
        <strain evidence="10 11">DSM 15522</strain>
    </source>
</reference>
<evidence type="ECO:0000256" key="5">
    <source>
        <dbReference type="ARBA" id="ARBA00022759"/>
    </source>
</evidence>
<dbReference type="EC" id="3.1.-.-" evidence="9"/>
<evidence type="ECO:0000256" key="9">
    <source>
        <dbReference type="HAMAP-Rule" id="MF_01471"/>
    </source>
</evidence>
<dbReference type="RefSeq" id="WP_283399570.1">
    <property type="nucleotide sequence ID" value="NZ_FXUB01000001.1"/>
</dbReference>
<dbReference type="NCBIfam" id="TIGR01573">
    <property type="entry name" value="cas2"/>
    <property type="match status" value="2"/>
</dbReference>
<dbReference type="Pfam" id="PF09827">
    <property type="entry name" value="CRISPR_Cas2"/>
    <property type="match status" value="2"/>
</dbReference>
<evidence type="ECO:0000256" key="2">
    <source>
        <dbReference type="ARBA" id="ARBA00009959"/>
    </source>
</evidence>
<proteinExistence type="inferred from homology"/>
<sequence>MFYVAAYDITDDRIRNKIAHYLEEYGKRVQYSCFEIYSPYENQIEIITLKIQEWIEKDDRVFFYPISKWAKKNIVYLPKKVKEVLREIKNEFPRAEKYQVKIMLNEEIYYQLTSNKRISRYLIVYDIHNNSIRKELSQILESYGIRVQLSVFEIDSKPILIPHLINELIPYSYYGKINIYPLDYKSQKKTIRIGTPYQKLDFLI</sequence>
<evidence type="ECO:0000256" key="8">
    <source>
        <dbReference type="ARBA" id="ARBA00023118"/>
    </source>
</evidence>
<evidence type="ECO:0000256" key="6">
    <source>
        <dbReference type="ARBA" id="ARBA00022801"/>
    </source>
</evidence>
<gene>
    <name evidence="9" type="primary">cas2</name>
    <name evidence="10" type="ORF">SAMN06265339_0056</name>
</gene>
<comment type="similarity">
    <text evidence="2 9">Belongs to the CRISPR-associated endoribonuclease Cas2 protein family.</text>
</comment>
<keyword evidence="11" id="KW-1185">Reference proteome</keyword>